<dbReference type="PANTHER" id="PTHR42930:SF3">
    <property type="entry name" value="PHOSPHATE-SPECIFIC TRANSPORT SYSTEM ACCESSORY PROTEIN PHOU"/>
    <property type="match status" value="1"/>
</dbReference>
<accession>A0ABZ0RF51</accession>
<keyword evidence="2" id="KW-0592">Phosphate transport</keyword>
<keyword evidence="2" id="KW-0813">Transport</keyword>
<comment type="subunit">
    <text evidence="2">Homodimer.</text>
</comment>
<dbReference type="SUPFAM" id="SSF109755">
    <property type="entry name" value="PhoU-like"/>
    <property type="match status" value="1"/>
</dbReference>
<comment type="subcellular location">
    <subcellularLocation>
        <location evidence="2">Cytoplasm</location>
    </subcellularLocation>
</comment>
<comment type="function">
    <text evidence="2">Plays a role in the regulation of phosphate uptake.</text>
</comment>
<evidence type="ECO:0000256" key="2">
    <source>
        <dbReference type="PIRNR" id="PIRNR003107"/>
    </source>
</evidence>
<dbReference type="PIRSF" id="PIRSF003107">
    <property type="entry name" value="PhoU"/>
    <property type="match status" value="1"/>
</dbReference>
<keyword evidence="2" id="KW-0963">Cytoplasm</keyword>
<evidence type="ECO:0000256" key="1">
    <source>
        <dbReference type="ARBA" id="ARBA00008107"/>
    </source>
</evidence>
<dbReference type="InterPro" id="IPR028366">
    <property type="entry name" value="PhoU"/>
</dbReference>
<protein>
    <recommendedName>
        <fullName evidence="2">Phosphate-specific transport system accessory protein PhoU</fullName>
    </recommendedName>
</protein>
<dbReference type="EMBL" id="CP138858">
    <property type="protein sequence ID" value="WPJ94182.1"/>
    <property type="molecule type" value="Genomic_DNA"/>
</dbReference>
<proteinExistence type="inferred from homology"/>
<dbReference type="NCBIfam" id="TIGR02135">
    <property type="entry name" value="phoU_full"/>
    <property type="match status" value="1"/>
</dbReference>
<organism evidence="4 5">
    <name type="scientific">Coraliomargarita algicola</name>
    <dbReference type="NCBI Taxonomy" id="3092156"/>
    <lineage>
        <taxon>Bacteria</taxon>
        <taxon>Pseudomonadati</taxon>
        <taxon>Verrucomicrobiota</taxon>
        <taxon>Opitutia</taxon>
        <taxon>Puniceicoccales</taxon>
        <taxon>Coraliomargaritaceae</taxon>
        <taxon>Coraliomargarita</taxon>
    </lineage>
</organism>
<dbReference type="InterPro" id="IPR038078">
    <property type="entry name" value="PhoU-like_sf"/>
</dbReference>
<evidence type="ECO:0000313" key="5">
    <source>
        <dbReference type="Proteomes" id="UP001324993"/>
    </source>
</evidence>
<dbReference type="Proteomes" id="UP001324993">
    <property type="component" value="Chromosome"/>
</dbReference>
<evidence type="ECO:0000313" key="4">
    <source>
        <dbReference type="EMBL" id="WPJ94182.1"/>
    </source>
</evidence>
<comment type="similarity">
    <text evidence="1 2">Belongs to the PhoU family.</text>
</comment>
<dbReference type="Gene3D" id="1.20.58.220">
    <property type="entry name" value="Phosphate transport system protein phou homolog 2, domain 2"/>
    <property type="match status" value="2"/>
</dbReference>
<dbReference type="PANTHER" id="PTHR42930">
    <property type="entry name" value="PHOSPHATE-SPECIFIC TRANSPORT SYSTEM ACCESSORY PROTEIN PHOU"/>
    <property type="match status" value="1"/>
</dbReference>
<dbReference type="RefSeq" id="WP_319831127.1">
    <property type="nucleotide sequence ID" value="NZ_CP138858.1"/>
</dbReference>
<reference evidence="4 5" key="1">
    <citation type="submission" date="2023-11" db="EMBL/GenBank/DDBJ databases">
        <title>Coraliomargarita sp. nov., isolated from marine algae.</title>
        <authorList>
            <person name="Lee J.K."/>
            <person name="Baek J.H."/>
            <person name="Kim J.M."/>
            <person name="Choi D.G."/>
            <person name="Jeon C.O."/>
        </authorList>
    </citation>
    <scope>NUCLEOTIDE SEQUENCE [LARGE SCALE GENOMIC DNA]</scope>
    <source>
        <strain evidence="4 5">J2-16</strain>
    </source>
</reference>
<gene>
    <name evidence="4" type="primary">phoU</name>
    <name evidence="4" type="ORF">SH580_12135</name>
</gene>
<sequence length="212" mass="24113">MNRYFHKELEEIRSKLILIGEKASEAGRLAVEGFIESDLEKTQAAVKMDDEIDDLEVEIDRASVRYITLRSPVSSDVRLIFVAIKASHDLERAGDEAHSIAKKTRKILTSEGKAKNPVQIEKMSRLAFAMMRDAITSFLDEDLELARGIIERDKEVDRLNKENYTTLYKEMKLESSESSTHVETILISKSIERIADHAKNLAEEVIYLLTGE</sequence>
<evidence type="ECO:0000259" key="3">
    <source>
        <dbReference type="Pfam" id="PF01895"/>
    </source>
</evidence>
<dbReference type="Pfam" id="PF01895">
    <property type="entry name" value="PhoU"/>
    <property type="match status" value="2"/>
</dbReference>
<dbReference type="InterPro" id="IPR026022">
    <property type="entry name" value="PhoU_dom"/>
</dbReference>
<feature type="domain" description="PhoU" evidence="3">
    <location>
        <begin position="120"/>
        <end position="205"/>
    </location>
</feature>
<feature type="domain" description="PhoU" evidence="3">
    <location>
        <begin position="19"/>
        <end position="103"/>
    </location>
</feature>
<name>A0ABZ0RF51_9BACT</name>
<keyword evidence="5" id="KW-1185">Reference proteome</keyword>